<sequence>MEQKTVVIIKNMLTINWNNSMSLSPIYLQIPDKSGMKK</sequence>
<gene>
    <name evidence="1" type="ORF">M124_4755</name>
</gene>
<reference evidence="1 2" key="1">
    <citation type="submission" date="2014-02" db="EMBL/GenBank/DDBJ databases">
        <authorList>
            <person name="Sears C."/>
            <person name="Carroll K."/>
            <person name="Sack B.R."/>
            <person name="Qadri F."/>
            <person name="Myers L.L."/>
            <person name="Chung G.-T."/>
            <person name="Escheverria P."/>
            <person name="Fraser C.M."/>
            <person name="Sadzewicz L."/>
            <person name="Shefchek K.A."/>
            <person name="Tallon L."/>
            <person name="Das S.P."/>
            <person name="Daugherty S."/>
            <person name="Mongodin E.F."/>
        </authorList>
    </citation>
    <scope>NUCLEOTIDE SEQUENCE [LARGE SCALE GENOMIC DNA]</scope>
    <source>
        <strain evidence="2">3988T(B)14</strain>
    </source>
</reference>
<evidence type="ECO:0000313" key="1">
    <source>
        <dbReference type="EMBL" id="EXY76369.1"/>
    </source>
</evidence>
<dbReference type="PATRIC" id="fig|1339315.3.peg.654"/>
<comment type="caution">
    <text evidence="1">The sequence shown here is derived from an EMBL/GenBank/DDBJ whole genome shotgun (WGS) entry which is preliminary data.</text>
</comment>
<protein>
    <submittedName>
        <fullName evidence="1">Uncharacterized protein</fullName>
    </submittedName>
</protein>
<evidence type="ECO:0000313" key="2">
    <source>
        <dbReference type="Proteomes" id="UP000020529"/>
    </source>
</evidence>
<proteinExistence type="predicted"/>
<dbReference type="EMBL" id="JGCY01000172">
    <property type="protein sequence ID" value="EXY76369.1"/>
    <property type="molecule type" value="Genomic_DNA"/>
</dbReference>
<accession>A0A015SW11</accession>
<organism evidence="1 2">
    <name type="scientific">Bacteroides fragilis str. 3988T(B)14</name>
    <dbReference type="NCBI Taxonomy" id="1339315"/>
    <lineage>
        <taxon>Bacteria</taxon>
        <taxon>Pseudomonadati</taxon>
        <taxon>Bacteroidota</taxon>
        <taxon>Bacteroidia</taxon>
        <taxon>Bacteroidales</taxon>
        <taxon>Bacteroidaceae</taxon>
        <taxon>Bacteroides</taxon>
    </lineage>
</organism>
<name>A0A015SW11_BACFG</name>
<dbReference type="AlphaFoldDB" id="A0A015SW11"/>
<dbReference type="Proteomes" id="UP000020529">
    <property type="component" value="Unassembled WGS sequence"/>
</dbReference>